<dbReference type="PROSITE" id="PS50076">
    <property type="entry name" value="DNAJ_2"/>
    <property type="match status" value="1"/>
</dbReference>
<name>A0A835Q653_VANPL</name>
<dbReference type="GO" id="GO:0008270">
    <property type="term" value="F:zinc ion binding"/>
    <property type="evidence" value="ECO:0007669"/>
    <property type="project" value="UniProtKB-KW"/>
</dbReference>
<dbReference type="PROSITE" id="PS00636">
    <property type="entry name" value="DNAJ_1"/>
    <property type="match status" value="1"/>
</dbReference>
<keyword evidence="3 5" id="KW-0863">Zinc-finger</keyword>
<dbReference type="FunFam" id="2.60.260.20:FF:000068">
    <property type="entry name" value="Chaperone protein dnaJ 3"/>
    <property type="match status" value="1"/>
</dbReference>
<sequence>MFGRAPKKSDNTRYYEILGVSKNSSQDDLKKAYRKAAIKNHPDKGGDPEKFKELAQAYEVLSDPEKREIYDQYGEDALKEGMGGGGAGHDPFDIFQSFFGGSPFGGGSSRGRRQRRGEDVVHSLKVSLEDLYNGTSKKLSLSRNVLCSKCKGKGSKSGASMKCSGCQGSGMKVSIRQLGPGMIQQMQHPCNECKGSGETINDKDRCPQCKGEKVVQEKKVLDVVVEKGMQNSQKITFPGEADEAPDCITGDIVFVLQQKEHPKFKRKGDDLFLEHTLSLTEALCGFQFVLTHLDGRQLLIKSNAGEVVKPDQFKAINDEGMPMYQRPFMRGKLYIHFNVDFPDSLTPEQCKGHGGHSSSRNRSQLTDMELDECEETTLHDVNIEEEMRRKQAQAQEAYEEDDDMHGGAQRVQCAQQ</sequence>
<organism evidence="9 10">
    <name type="scientific">Vanilla planifolia</name>
    <name type="common">Vanilla</name>
    <dbReference type="NCBI Taxonomy" id="51239"/>
    <lineage>
        <taxon>Eukaryota</taxon>
        <taxon>Viridiplantae</taxon>
        <taxon>Streptophyta</taxon>
        <taxon>Embryophyta</taxon>
        <taxon>Tracheophyta</taxon>
        <taxon>Spermatophyta</taxon>
        <taxon>Magnoliopsida</taxon>
        <taxon>Liliopsida</taxon>
        <taxon>Asparagales</taxon>
        <taxon>Orchidaceae</taxon>
        <taxon>Vanilloideae</taxon>
        <taxon>Vanilleae</taxon>
        <taxon>Vanilla</taxon>
    </lineage>
</organism>
<dbReference type="GO" id="GO:0003729">
    <property type="term" value="F:mRNA binding"/>
    <property type="evidence" value="ECO:0007669"/>
    <property type="project" value="UniProtKB-ARBA"/>
</dbReference>
<accession>A0A835Q653</accession>
<dbReference type="GO" id="GO:0030544">
    <property type="term" value="F:Hsp70 protein binding"/>
    <property type="evidence" value="ECO:0007669"/>
    <property type="project" value="InterPro"/>
</dbReference>
<gene>
    <name evidence="9" type="ORF">HPP92_019015</name>
</gene>
<dbReference type="SUPFAM" id="SSF46565">
    <property type="entry name" value="Chaperone J-domain"/>
    <property type="match status" value="1"/>
</dbReference>
<proteinExistence type="inferred from homology"/>
<evidence type="ECO:0000256" key="1">
    <source>
        <dbReference type="ARBA" id="ARBA00022723"/>
    </source>
</evidence>
<dbReference type="SUPFAM" id="SSF49493">
    <property type="entry name" value="HSP40/DnaJ peptide-binding domain"/>
    <property type="match status" value="2"/>
</dbReference>
<dbReference type="InterPro" id="IPR001623">
    <property type="entry name" value="DnaJ_domain"/>
</dbReference>
<dbReference type="InterPro" id="IPR018253">
    <property type="entry name" value="DnaJ_domain_CS"/>
</dbReference>
<dbReference type="CDD" id="cd06257">
    <property type="entry name" value="DnaJ"/>
    <property type="match status" value="1"/>
</dbReference>
<evidence type="ECO:0000259" key="8">
    <source>
        <dbReference type="PROSITE" id="PS51188"/>
    </source>
</evidence>
<evidence type="ECO:0000313" key="9">
    <source>
        <dbReference type="EMBL" id="KAG0464851.1"/>
    </source>
</evidence>
<keyword evidence="1 5" id="KW-0479">Metal-binding</keyword>
<dbReference type="GO" id="GO:0051082">
    <property type="term" value="F:unfolded protein binding"/>
    <property type="evidence" value="ECO:0007669"/>
    <property type="project" value="InterPro"/>
</dbReference>
<dbReference type="CDD" id="cd10747">
    <property type="entry name" value="DnaJ_C"/>
    <property type="match status" value="1"/>
</dbReference>
<dbReference type="Gene3D" id="2.10.230.10">
    <property type="entry name" value="Heat shock protein DnaJ, cysteine-rich domain"/>
    <property type="match status" value="1"/>
</dbReference>
<protein>
    <submittedName>
        <fullName evidence="9">Uncharacterized protein</fullName>
    </submittedName>
</protein>
<dbReference type="Proteomes" id="UP000639772">
    <property type="component" value="Chromosome 10"/>
</dbReference>
<dbReference type="GO" id="GO:0009408">
    <property type="term" value="P:response to heat"/>
    <property type="evidence" value="ECO:0007669"/>
    <property type="project" value="InterPro"/>
</dbReference>
<dbReference type="InterPro" id="IPR002939">
    <property type="entry name" value="DnaJ_C"/>
</dbReference>
<evidence type="ECO:0000256" key="4">
    <source>
        <dbReference type="ARBA" id="ARBA00022833"/>
    </source>
</evidence>
<dbReference type="AlphaFoldDB" id="A0A835Q653"/>
<dbReference type="Gene3D" id="2.60.260.20">
    <property type="entry name" value="Urease metallochaperone UreE, N-terminal domain"/>
    <property type="match status" value="2"/>
</dbReference>
<evidence type="ECO:0000256" key="3">
    <source>
        <dbReference type="ARBA" id="ARBA00022771"/>
    </source>
</evidence>
<dbReference type="PANTHER" id="PTHR43888">
    <property type="entry name" value="DNAJ-LIKE-2, ISOFORM A-RELATED"/>
    <property type="match status" value="1"/>
</dbReference>
<feature type="compositionally biased region" description="Basic and acidic residues" evidence="6">
    <location>
        <begin position="377"/>
        <end position="389"/>
    </location>
</feature>
<dbReference type="EMBL" id="JADCNM010000010">
    <property type="protein sequence ID" value="KAG0464851.1"/>
    <property type="molecule type" value="Genomic_DNA"/>
</dbReference>
<keyword evidence="2" id="KW-0677">Repeat</keyword>
<dbReference type="CDD" id="cd10719">
    <property type="entry name" value="DnaJ_zf"/>
    <property type="match status" value="1"/>
</dbReference>
<feature type="domain" description="CR-type" evidence="8">
    <location>
        <begin position="134"/>
        <end position="218"/>
    </location>
</feature>
<dbReference type="OrthoDB" id="550424at2759"/>
<dbReference type="InterPro" id="IPR001305">
    <property type="entry name" value="HSP_DnaJ_Cys-rich_dom"/>
</dbReference>
<evidence type="ECO:0000256" key="5">
    <source>
        <dbReference type="PROSITE-ProRule" id="PRU00546"/>
    </source>
</evidence>
<dbReference type="InterPro" id="IPR036410">
    <property type="entry name" value="HSP_DnaJ_Cys-rich_dom_sf"/>
</dbReference>
<dbReference type="PROSITE" id="PS51188">
    <property type="entry name" value="ZF_CR"/>
    <property type="match status" value="1"/>
</dbReference>
<evidence type="ECO:0000256" key="2">
    <source>
        <dbReference type="ARBA" id="ARBA00022737"/>
    </source>
</evidence>
<feature type="zinc finger region" description="CR-type" evidence="5">
    <location>
        <begin position="134"/>
        <end position="218"/>
    </location>
</feature>
<feature type="region of interest" description="Disordered" evidence="6">
    <location>
        <begin position="377"/>
        <end position="416"/>
    </location>
</feature>
<evidence type="ECO:0000256" key="6">
    <source>
        <dbReference type="SAM" id="MobiDB-lite"/>
    </source>
</evidence>
<dbReference type="InterPro" id="IPR044713">
    <property type="entry name" value="DNJA1/2-like"/>
</dbReference>
<feature type="domain" description="J" evidence="7">
    <location>
        <begin position="13"/>
        <end position="74"/>
    </location>
</feature>
<dbReference type="Pfam" id="PF01556">
    <property type="entry name" value="DnaJ_C"/>
    <property type="match status" value="1"/>
</dbReference>
<dbReference type="FunFam" id="2.10.230.10:FF:000001">
    <property type="entry name" value="DnaJ subfamily A member 2"/>
    <property type="match status" value="1"/>
</dbReference>
<dbReference type="InterPro" id="IPR036869">
    <property type="entry name" value="J_dom_sf"/>
</dbReference>
<comment type="caution">
    <text evidence="9">The sequence shown here is derived from an EMBL/GenBank/DDBJ whole genome shotgun (WGS) entry which is preliminary data.</text>
</comment>
<dbReference type="SUPFAM" id="SSF57938">
    <property type="entry name" value="DnaJ/Hsp40 cysteine-rich domain"/>
    <property type="match status" value="1"/>
</dbReference>
<dbReference type="GO" id="GO:0005783">
    <property type="term" value="C:endoplasmic reticulum"/>
    <property type="evidence" value="ECO:0007669"/>
    <property type="project" value="UniProtKB-ARBA"/>
</dbReference>
<dbReference type="SMART" id="SM00271">
    <property type="entry name" value="DnaJ"/>
    <property type="match status" value="1"/>
</dbReference>
<reference evidence="9 10" key="1">
    <citation type="journal article" date="2020" name="Nat. Food">
        <title>A phased Vanilla planifolia genome enables genetic improvement of flavour and production.</title>
        <authorList>
            <person name="Hasing T."/>
            <person name="Tang H."/>
            <person name="Brym M."/>
            <person name="Khazi F."/>
            <person name="Huang T."/>
            <person name="Chambers A.H."/>
        </authorList>
    </citation>
    <scope>NUCLEOTIDE SEQUENCE [LARGE SCALE GENOMIC DNA]</scope>
    <source>
        <tissue evidence="9">Leaf</tissue>
    </source>
</reference>
<dbReference type="FunFam" id="1.10.287.110:FF:000012">
    <property type="entry name" value="dnaJ protein homolog"/>
    <property type="match status" value="1"/>
</dbReference>
<dbReference type="Pfam" id="PF00226">
    <property type="entry name" value="DnaJ"/>
    <property type="match status" value="1"/>
</dbReference>
<dbReference type="GO" id="GO:0006457">
    <property type="term" value="P:protein folding"/>
    <property type="evidence" value="ECO:0007669"/>
    <property type="project" value="InterPro"/>
</dbReference>
<evidence type="ECO:0000313" key="10">
    <source>
        <dbReference type="Proteomes" id="UP000639772"/>
    </source>
</evidence>
<dbReference type="InterPro" id="IPR012724">
    <property type="entry name" value="DnaJ"/>
</dbReference>
<keyword evidence="4 5" id="KW-0862">Zinc</keyword>
<dbReference type="Pfam" id="PF00684">
    <property type="entry name" value="DnaJ_CXXCXGXG"/>
    <property type="match status" value="1"/>
</dbReference>
<dbReference type="Gene3D" id="1.10.287.110">
    <property type="entry name" value="DnaJ domain"/>
    <property type="match status" value="1"/>
</dbReference>
<dbReference type="HAMAP" id="MF_01152">
    <property type="entry name" value="DnaJ"/>
    <property type="match status" value="1"/>
</dbReference>
<evidence type="ECO:0000259" key="7">
    <source>
        <dbReference type="PROSITE" id="PS50076"/>
    </source>
</evidence>
<dbReference type="InterPro" id="IPR008971">
    <property type="entry name" value="HSP40/DnaJ_pept-bd"/>
</dbReference>
<dbReference type="PRINTS" id="PR00625">
    <property type="entry name" value="JDOMAIN"/>
</dbReference>
<dbReference type="FunFam" id="2.60.260.20:FF:000003">
    <property type="entry name" value="DnaJ subfamily A member 2"/>
    <property type="match status" value="1"/>
</dbReference>
<dbReference type="GO" id="GO:0005524">
    <property type="term" value="F:ATP binding"/>
    <property type="evidence" value="ECO:0007669"/>
    <property type="project" value="InterPro"/>
</dbReference>